<evidence type="ECO:0008006" key="3">
    <source>
        <dbReference type="Google" id="ProtNLM"/>
    </source>
</evidence>
<sequence>MSSGTESIETLRDARGFADSSVDIELLLVRKQENTPDVGKLRIGADIQDKIAEITIESLNTHISKLEDGTVQARPLDIGNTVGDESVIECEQISNLPDTELFRLLDSRSDHGWTSYSEDPKPDFQFVRISEPDGKVLVGLKTYTDVTVVDTSKRLILTNKNNATEYRRVRDNLLIFEPRFSAFCYDGWIFIVKPKPFEKVFEMREEYERCGQEVIDSLEKAGITFANPDKTTSWLMSQINMMRAMYEIYENDIHTRITPDMVESSIKKYKITDRYSIEYSRNGEQIELSIGKYEDRWRLLKLLGGKFAEDDIMNSQWEIDAGRRL</sequence>
<dbReference type="EMBL" id="LTAZ01000023">
    <property type="protein sequence ID" value="KYH23704.1"/>
    <property type="molecule type" value="Genomic_DNA"/>
</dbReference>
<gene>
    <name evidence="1" type="ORF">HAPAU_41840</name>
</gene>
<dbReference type="InterPro" id="IPR032359">
    <property type="entry name" value="KwaB-like"/>
</dbReference>
<accession>A0A151A7Z1</accession>
<proteinExistence type="predicted"/>
<dbReference type="Pfam" id="PF16162">
    <property type="entry name" value="KwaB"/>
    <property type="match status" value="1"/>
</dbReference>
<evidence type="ECO:0000313" key="1">
    <source>
        <dbReference type="EMBL" id="KYH23704.1"/>
    </source>
</evidence>
<keyword evidence="2" id="KW-1185">Reference proteome</keyword>
<evidence type="ECO:0000313" key="2">
    <source>
        <dbReference type="Proteomes" id="UP000075321"/>
    </source>
</evidence>
<dbReference type="PATRIC" id="fig|1008153.3.peg.4490"/>
<dbReference type="Proteomes" id="UP000075321">
    <property type="component" value="Unassembled WGS sequence"/>
</dbReference>
<reference evidence="1 2" key="1">
    <citation type="submission" date="2016-02" db="EMBL/GenBank/DDBJ databases">
        <title>Genome sequence of Halalkalicoccus paucihalophilus DSM 24557.</title>
        <authorList>
            <person name="Poehlein A."/>
            <person name="Daniel R."/>
        </authorList>
    </citation>
    <scope>NUCLEOTIDE SEQUENCE [LARGE SCALE GENOMIC DNA]</scope>
    <source>
        <strain evidence="1 2">DSM 24557</strain>
    </source>
</reference>
<name>A0A151A7Z1_9EURY</name>
<organism evidence="1 2">
    <name type="scientific">Halalkalicoccus paucihalophilus</name>
    <dbReference type="NCBI Taxonomy" id="1008153"/>
    <lineage>
        <taxon>Archaea</taxon>
        <taxon>Methanobacteriati</taxon>
        <taxon>Methanobacteriota</taxon>
        <taxon>Stenosarchaea group</taxon>
        <taxon>Halobacteria</taxon>
        <taxon>Halobacteriales</taxon>
        <taxon>Halococcaceae</taxon>
        <taxon>Halalkalicoccus</taxon>
    </lineage>
</organism>
<comment type="caution">
    <text evidence="1">The sequence shown here is derived from an EMBL/GenBank/DDBJ whole genome shotgun (WGS) entry which is preliminary data.</text>
</comment>
<dbReference type="OrthoDB" id="275145at2157"/>
<dbReference type="AlphaFoldDB" id="A0A151A7Z1"/>
<protein>
    <recommendedName>
        <fullName evidence="3">DUF4868 domain-containing protein</fullName>
    </recommendedName>
</protein>
<dbReference type="RefSeq" id="WP_084383943.1">
    <property type="nucleotide sequence ID" value="NZ_LTAZ01000023.1"/>
</dbReference>